<proteinExistence type="predicted"/>
<gene>
    <name evidence="1" type="ORF">C1645_835405</name>
</gene>
<sequence length="159" mass="18993">MKNTNKKRRLVYLDFQSTEILKHIKQTPVQFGGSHHIEVVMFPNLFLYNNFNRKKLNYKQKSQLNYTLFAESELVQELWIYFSKIWKDAQFNQLEETKIDIYNDIPRIINKIKLENRMAKNVHEYILQIPLPAFSLVVISLIPNKEAKTANMILNYIND</sequence>
<comment type="caution">
    <text evidence="1">The sequence shown here is derived from an EMBL/GenBank/DDBJ whole genome shotgun (WGS) entry which is preliminary data.</text>
</comment>
<organism evidence="1 2">
    <name type="scientific">Glomus cerebriforme</name>
    <dbReference type="NCBI Taxonomy" id="658196"/>
    <lineage>
        <taxon>Eukaryota</taxon>
        <taxon>Fungi</taxon>
        <taxon>Fungi incertae sedis</taxon>
        <taxon>Mucoromycota</taxon>
        <taxon>Glomeromycotina</taxon>
        <taxon>Glomeromycetes</taxon>
        <taxon>Glomerales</taxon>
        <taxon>Glomeraceae</taxon>
        <taxon>Glomus</taxon>
    </lineage>
</organism>
<dbReference type="EMBL" id="QKYT01000669">
    <property type="protein sequence ID" value="RIA82396.1"/>
    <property type="molecule type" value="Genomic_DNA"/>
</dbReference>
<dbReference type="AlphaFoldDB" id="A0A397SCG0"/>
<name>A0A397SCG0_9GLOM</name>
<dbReference type="Proteomes" id="UP000265703">
    <property type="component" value="Unassembled WGS sequence"/>
</dbReference>
<evidence type="ECO:0000313" key="1">
    <source>
        <dbReference type="EMBL" id="RIA82396.1"/>
    </source>
</evidence>
<evidence type="ECO:0000313" key="2">
    <source>
        <dbReference type="Proteomes" id="UP000265703"/>
    </source>
</evidence>
<keyword evidence="2" id="KW-1185">Reference proteome</keyword>
<accession>A0A397SCG0</accession>
<protein>
    <submittedName>
        <fullName evidence="1">Uncharacterized protein</fullName>
    </submittedName>
</protein>
<reference evidence="1 2" key="1">
    <citation type="submission" date="2018-06" db="EMBL/GenBank/DDBJ databases">
        <title>Comparative genomics reveals the genomic features of Rhizophagus irregularis, R. cerebriforme, R. diaphanum and Gigaspora rosea, and their symbiotic lifestyle signature.</title>
        <authorList>
            <person name="Morin E."/>
            <person name="San Clemente H."/>
            <person name="Chen E.C.H."/>
            <person name="De La Providencia I."/>
            <person name="Hainaut M."/>
            <person name="Kuo A."/>
            <person name="Kohler A."/>
            <person name="Murat C."/>
            <person name="Tang N."/>
            <person name="Roy S."/>
            <person name="Loubradou J."/>
            <person name="Henrissat B."/>
            <person name="Grigoriev I.V."/>
            <person name="Corradi N."/>
            <person name="Roux C."/>
            <person name="Martin F.M."/>
        </authorList>
    </citation>
    <scope>NUCLEOTIDE SEQUENCE [LARGE SCALE GENOMIC DNA]</scope>
    <source>
        <strain evidence="1 2">DAOM 227022</strain>
    </source>
</reference>